<keyword evidence="2" id="KW-1185">Reference proteome</keyword>
<reference evidence="1 2" key="2">
    <citation type="submission" date="2018-11" db="EMBL/GenBank/DDBJ databases">
        <authorList>
            <consortium name="Pathogen Informatics"/>
        </authorList>
    </citation>
    <scope>NUCLEOTIDE SEQUENCE [LARGE SCALE GENOMIC DNA]</scope>
    <source>
        <strain evidence="1 2">MHpl1</strain>
    </source>
</reference>
<evidence type="ECO:0000313" key="3">
    <source>
        <dbReference type="WBParaSite" id="HPLM_0001382301-mRNA-1"/>
    </source>
</evidence>
<accession>A0A0N4WQU5</accession>
<evidence type="ECO:0000313" key="1">
    <source>
        <dbReference type="EMBL" id="VDO50716.1"/>
    </source>
</evidence>
<name>A0A0N4WQU5_HAEPC</name>
<protein>
    <submittedName>
        <fullName evidence="1 3">Uncharacterized protein</fullName>
    </submittedName>
</protein>
<sequence>MFSIERLDSSNESFCLSCSRTSDSRRDRSHTISISLRVFLGNGNDSLRKFTRRFTFNVNSELCRTP</sequence>
<dbReference type="EMBL" id="UZAF01018347">
    <property type="protein sequence ID" value="VDO50716.1"/>
    <property type="molecule type" value="Genomic_DNA"/>
</dbReference>
<dbReference type="WBParaSite" id="HPLM_0001382301-mRNA-1">
    <property type="protein sequence ID" value="HPLM_0001382301-mRNA-1"/>
    <property type="gene ID" value="HPLM_0001382301"/>
</dbReference>
<organism evidence="3">
    <name type="scientific">Haemonchus placei</name>
    <name type="common">Barber's pole worm</name>
    <dbReference type="NCBI Taxonomy" id="6290"/>
    <lineage>
        <taxon>Eukaryota</taxon>
        <taxon>Metazoa</taxon>
        <taxon>Ecdysozoa</taxon>
        <taxon>Nematoda</taxon>
        <taxon>Chromadorea</taxon>
        <taxon>Rhabditida</taxon>
        <taxon>Rhabditina</taxon>
        <taxon>Rhabditomorpha</taxon>
        <taxon>Strongyloidea</taxon>
        <taxon>Trichostrongylidae</taxon>
        <taxon>Haemonchus</taxon>
    </lineage>
</organism>
<reference evidence="3" key="1">
    <citation type="submission" date="2017-02" db="UniProtKB">
        <authorList>
            <consortium name="WormBaseParasite"/>
        </authorList>
    </citation>
    <scope>IDENTIFICATION</scope>
</reference>
<dbReference type="AlphaFoldDB" id="A0A0N4WQU5"/>
<proteinExistence type="predicted"/>
<dbReference type="Proteomes" id="UP000268014">
    <property type="component" value="Unassembled WGS sequence"/>
</dbReference>
<evidence type="ECO:0000313" key="2">
    <source>
        <dbReference type="Proteomes" id="UP000268014"/>
    </source>
</evidence>
<gene>
    <name evidence="1" type="ORF">HPLM_LOCUS13815</name>
</gene>